<reference evidence="3" key="1">
    <citation type="journal article" date="2019" name="Int. J. Syst. Evol. Microbiol.">
        <title>The Global Catalogue of Microorganisms (GCM) 10K type strain sequencing project: providing services to taxonomists for standard genome sequencing and annotation.</title>
        <authorList>
            <consortium name="The Broad Institute Genomics Platform"/>
            <consortium name="The Broad Institute Genome Sequencing Center for Infectious Disease"/>
            <person name="Wu L."/>
            <person name="Ma J."/>
        </authorList>
    </citation>
    <scope>NUCLEOTIDE SEQUENCE [LARGE SCALE GENOMIC DNA]</scope>
    <source>
        <strain evidence="3">NBRC 106593</strain>
    </source>
</reference>
<protein>
    <submittedName>
        <fullName evidence="2">GNAT family N-acetyltransferase</fullName>
    </submittedName>
</protein>
<comment type="caution">
    <text evidence="2">The sequence shown here is derived from an EMBL/GenBank/DDBJ whole genome shotgun (WGS) entry which is preliminary data.</text>
</comment>
<dbReference type="InterPro" id="IPR016181">
    <property type="entry name" value="Acyl_CoA_acyltransferase"/>
</dbReference>
<evidence type="ECO:0000259" key="1">
    <source>
        <dbReference type="PROSITE" id="PS51186"/>
    </source>
</evidence>
<dbReference type="InterPro" id="IPR000182">
    <property type="entry name" value="GNAT_dom"/>
</dbReference>
<sequence>MQVDFFEDADSFLAVAADYLAADPIRLSVIATNAVRAQVMPREAVDWPRWFATVRAEGVLCGVAMRTHPAETHPAWIGPMPSDAVTALAAALIDRGEAIAAMTGSLPEVADFAALMARAVGGRVEQQVPTRLWALSQVQWPAEPAGRLREATAADAGTLLPLLLTFIPQAAAQAGRPVHPGERFTTTEQDIVDQIAAGRRYLLWEVDGRIAHVTGINVPAFGSARIAPVLTPEPFRGNGYAAWVVATAAQRILHAGLLPCLYTDVTNPVSNGVYARIGFEPLGESGEYSVA</sequence>
<dbReference type="PROSITE" id="PS51186">
    <property type="entry name" value="GNAT"/>
    <property type="match status" value="1"/>
</dbReference>
<dbReference type="Gene3D" id="3.40.630.30">
    <property type="match status" value="1"/>
</dbReference>
<dbReference type="RefSeq" id="WP_377824633.1">
    <property type="nucleotide sequence ID" value="NZ_JBHSWJ010000002.1"/>
</dbReference>
<dbReference type="InterPro" id="IPR013653">
    <property type="entry name" value="GCN5-like_dom"/>
</dbReference>
<dbReference type="Proteomes" id="UP001596356">
    <property type="component" value="Unassembled WGS sequence"/>
</dbReference>
<feature type="domain" description="N-acetyltransferase" evidence="1">
    <location>
        <begin position="146"/>
        <end position="291"/>
    </location>
</feature>
<name>A0ABW2AXQ3_9MICO</name>
<proteinExistence type="predicted"/>
<dbReference type="SUPFAM" id="SSF55729">
    <property type="entry name" value="Acyl-CoA N-acyltransferases (Nat)"/>
    <property type="match status" value="1"/>
</dbReference>
<evidence type="ECO:0000313" key="2">
    <source>
        <dbReference type="EMBL" id="MFC6715489.1"/>
    </source>
</evidence>
<keyword evidence="3" id="KW-1185">Reference proteome</keyword>
<dbReference type="Pfam" id="PF08445">
    <property type="entry name" value="FR47"/>
    <property type="match status" value="1"/>
</dbReference>
<evidence type="ECO:0000313" key="3">
    <source>
        <dbReference type="Proteomes" id="UP001596356"/>
    </source>
</evidence>
<gene>
    <name evidence="2" type="ORF">ACFQBT_17370</name>
</gene>
<accession>A0ABW2AXQ3</accession>
<dbReference type="EMBL" id="JBHSWJ010000002">
    <property type="protein sequence ID" value="MFC6715489.1"/>
    <property type="molecule type" value="Genomic_DNA"/>
</dbReference>
<organism evidence="2 3">
    <name type="scientific">Branchiibius cervicis</name>
    <dbReference type="NCBI Taxonomy" id="908252"/>
    <lineage>
        <taxon>Bacteria</taxon>
        <taxon>Bacillati</taxon>
        <taxon>Actinomycetota</taxon>
        <taxon>Actinomycetes</taxon>
        <taxon>Micrococcales</taxon>
        <taxon>Dermacoccaceae</taxon>
        <taxon>Branchiibius</taxon>
    </lineage>
</organism>